<dbReference type="HOGENOM" id="CLU_218868_1_0_1"/>
<keyword evidence="3" id="KW-1185">Reference proteome</keyword>
<dbReference type="Proteomes" id="UP000053257">
    <property type="component" value="Unassembled WGS sequence"/>
</dbReference>
<gene>
    <name evidence="2" type="ORF">PHLGIDRAFT_534792</name>
</gene>
<protein>
    <recommendedName>
        <fullName evidence="4">B mating type pheromone</fullName>
    </recommendedName>
</protein>
<reference evidence="2 3" key="1">
    <citation type="journal article" date="2014" name="PLoS Genet.">
        <title>Analysis of the Phlebiopsis gigantea genome, transcriptome and secretome provides insight into its pioneer colonization strategies of wood.</title>
        <authorList>
            <person name="Hori C."/>
            <person name="Ishida T."/>
            <person name="Igarashi K."/>
            <person name="Samejima M."/>
            <person name="Suzuki H."/>
            <person name="Master E."/>
            <person name="Ferreira P."/>
            <person name="Ruiz-Duenas F.J."/>
            <person name="Held B."/>
            <person name="Canessa P."/>
            <person name="Larrondo L.F."/>
            <person name="Schmoll M."/>
            <person name="Druzhinina I.S."/>
            <person name="Kubicek C.P."/>
            <person name="Gaskell J.A."/>
            <person name="Kersten P."/>
            <person name="St John F."/>
            <person name="Glasner J."/>
            <person name="Sabat G."/>
            <person name="Splinter BonDurant S."/>
            <person name="Syed K."/>
            <person name="Yadav J."/>
            <person name="Mgbeahuruike A.C."/>
            <person name="Kovalchuk A."/>
            <person name="Asiegbu F.O."/>
            <person name="Lackner G."/>
            <person name="Hoffmeister D."/>
            <person name="Rencoret J."/>
            <person name="Gutierrez A."/>
            <person name="Sun H."/>
            <person name="Lindquist E."/>
            <person name="Barry K."/>
            <person name="Riley R."/>
            <person name="Grigoriev I.V."/>
            <person name="Henrissat B."/>
            <person name="Kues U."/>
            <person name="Berka R.M."/>
            <person name="Martinez A.T."/>
            <person name="Covert S.F."/>
            <person name="Blanchette R.A."/>
            <person name="Cullen D."/>
        </authorList>
    </citation>
    <scope>NUCLEOTIDE SEQUENCE [LARGE SCALE GENOMIC DNA]</scope>
    <source>
        <strain evidence="2 3">11061_1 CR5-6</strain>
    </source>
</reference>
<feature type="region of interest" description="Disordered" evidence="1">
    <location>
        <begin position="1"/>
        <end position="39"/>
    </location>
</feature>
<dbReference type="EMBL" id="KN840503">
    <property type="protein sequence ID" value="KIP07149.1"/>
    <property type="molecule type" value="Genomic_DNA"/>
</dbReference>
<evidence type="ECO:0000313" key="3">
    <source>
        <dbReference type="Proteomes" id="UP000053257"/>
    </source>
</evidence>
<proteinExistence type="predicted"/>
<organism evidence="2 3">
    <name type="scientific">Phlebiopsis gigantea (strain 11061_1 CR5-6)</name>
    <name type="common">White-rot fungus</name>
    <name type="synonym">Peniophora gigantea</name>
    <dbReference type="NCBI Taxonomy" id="745531"/>
    <lineage>
        <taxon>Eukaryota</taxon>
        <taxon>Fungi</taxon>
        <taxon>Dikarya</taxon>
        <taxon>Basidiomycota</taxon>
        <taxon>Agaricomycotina</taxon>
        <taxon>Agaricomycetes</taxon>
        <taxon>Polyporales</taxon>
        <taxon>Phanerochaetaceae</taxon>
        <taxon>Phlebiopsis</taxon>
    </lineage>
</organism>
<dbReference type="AlphaFoldDB" id="A0A0C3NPS6"/>
<evidence type="ECO:0000256" key="1">
    <source>
        <dbReference type="SAM" id="MobiDB-lite"/>
    </source>
</evidence>
<feature type="compositionally biased region" description="Polar residues" evidence="1">
    <location>
        <begin position="27"/>
        <end position="39"/>
    </location>
</feature>
<name>A0A0C3NPS6_PHLG1</name>
<evidence type="ECO:0008006" key="4">
    <source>
        <dbReference type="Google" id="ProtNLM"/>
    </source>
</evidence>
<sequence>MDAFFTLAAPVPATAPEQELPSDRDSTGNSGITSSCTIA</sequence>
<accession>A0A0C3NPS6</accession>
<evidence type="ECO:0000313" key="2">
    <source>
        <dbReference type="EMBL" id="KIP07149.1"/>
    </source>
</evidence>
<dbReference type="OrthoDB" id="2753862at2759"/>